<evidence type="ECO:0008006" key="3">
    <source>
        <dbReference type="Google" id="ProtNLM"/>
    </source>
</evidence>
<dbReference type="InterPro" id="IPR053178">
    <property type="entry name" value="Osmoadaptation_assoc"/>
</dbReference>
<protein>
    <recommendedName>
        <fullName evidence="3">Transcription factor domain-containing protein</fullName>
    </recommendedName>
</protein>
<evidence type="ECO:0000313" key="1">
    <source>
        <dbReference type="EMBL" id="VUC27338.1"/>
    </source>
</evidence>
<dbReference type="PANTHER" id="PTHR38111">
    <property type="entry name" value="ZN(2)-C6 FUNGAL-TYPE DOMAIN-CONTAINING PROTEIN-RELATED"/>
    <property type="match status" value="1"/>
</dbReference>
<sequence>MYEFTECPGRTTDAYMRHINGLMEIIRVRGPEVHTEGLAHGIFQVLRAHGIFHGLHRRRVTFLSQPEWLSVPWGSSFKDPHDLLVDIFLEIPSVVHSIDILKSKMDNPSEETEHGWDIVANCLRIDASLKNWLSDYSAASAGPLYWPELSTIASETDSERTGKLFPVAFNFPSFGVGETMVLYWTVCVLLHSYHALVYRKLLAVQEKSCYQTGAGDDRNSSSNDIIRQLECQQDSLETSARCICQSVHYFCGDARRNIGSSTILPSLVVLRAIFLHAPGDWSRAEAWVGEKLSQIQGMGNDYVAFI</sequence>
<dbReference type="PANTHER" id="PTHR38111:SF11">
    <property type="entry name" value="TRANSCRIPTION FACTOR DOMAIN-CONTAINING PROTEIN-RELATED"/>
    <property type="match status" value="1"/>
</dbReference>
<dbReference type="EMBL" id="CABFNS010000767">
    <property type="protein sequence ID" value="VUC27338.1"/>
    <property type="molecule type" value="Genomic_DNA"/>
</dbReference>
<gene>
    <name evidence="1" type="ORF">CLO192961_LOCUS208451</name>
</gene>
<dbReference type="Proteomes" id="UP000766486">
    <property type="component" value="Unassembled WGS sequence"/>
</dbReference>
<reference evidence="1 2" key="1">
    <citation type="submission" date="2019-06" db="EMBL/GenBank/DDBJ databases">
        <authorList>
            <person name="Broberg M."/>
        </authorList>
    </citation>
    <scope>NUCLEOTIDE SEQUENCE [LARGE SCALE GENOMIC DNA]</scope>
</reference>
<accession>A0ABY6UAW5</accession>
<organism evidence="1 2">
    <name type="scientific">Bionectria ochroleuca</name>
    <name type="common">Gliocladium roseum</name>
    <dbReference type="NCBI Taxonomy" id="29856"/>
    <lineage>
        <taxon>Eukaryota</taxon>
        <taxon>Fungi</taxon>
        <taxon>Dikarya</taxon>
        <taxon>Ascomycota</taxon>
        <taxon>Pezizomycotina</taxon>
        <taxon>Sordariomycetes</taxon>
        <taxon>Hypocreomycetidae</taxon>
        <taxon>Hypocreales</taxon>
        <taxon>Bionectriaceae</taxon>
        <taxon>Clonostachys</taxon>
    </lineage>
</organism>
<keyword evidence="2" id="KW-1185">Reference proteome</keyword>
<evidence type="ECO:0000313" key="2">
    <source>
        <dbReference type="Proteomes" id="UP000766486"/>
    </source>
</evidence>
<proteinExistence type="predicted"/>
<comment type="caution">
    <text evidence="1">The sequence shown here is derived from an EMBL/GenBank/DDBJ whole genome shotgun (WGS) entry which is preliminary data.</text>
</comment>
<name>A0ABY6UAW5_BIOOC</name>